<feature type="domain" description="Ice-binding protein C-terminal" evidence="2">
    <location>
        <begin position="221"/>
        <end position="242"/>
    </location>
</feature>
<keyword evidence="1" id="KW-0732">Signal</keyword>
<evidence type="ECO:0000313" key="5">
    <source>
        <dbReference type="Proteomes" id="UP000248798"/>
    </source>
</evidence>
<dbReference type="AlphaFoldDB" id="A0A328FHB8"/>
<gene>
    <name evidence="4" type="ORF">DO021_06550</name>
    <name evidence="3" type="ORF">EYB58_15515</name>
</gene>
<dbReference type="OrthoDB" id="18384at213119"/>
<dbReference type="NCBIfam" id="TIGR02595">
    <property type="entry name" value="PEP_CTERM"/>
    <property type="match status" value="1"/>
</dbReference>
<evidence type="ECO:0000313" key="6">
    <source>
        <dbReference type="Proteomes" id="UP000293902"/>
    </source>
</evidence>
<name>A0A328FHB8_9BACT</name>
<dbReference type="EMBL" id="CP036313">
    <property type="protein sequence ID" value="QBH14199.1"/>
    <property type="molecule type" value="Genomic_DNA"/>
</dbReference>
<proteinExistence type="predicted"/>
<dbReference type="InterPro" id="IPR013424">
    <property type="entry name" value="Ice-binding_C"/>
</dbReference>
<dbReference type="Proteomes" id="UP000248798">
    <property type="component" value="Unassembled WGS sequence"/>
</dbReference>
<keyword evidence="6" id="KW-1185">Reference proteome</keyword>
<feature type="chain" id="PRO_5030062997" evidence="1">
    <location>
        <begin position="23"/>
        <end position="244"/>
    </location>
</feature>
<evidence type="ECO:0000256" key="1">
    <source>
        <dbReference type="SAM" id="SignalP"/>
    </source>
</evidence>
<evidence type="ECO:0000259" key="2">
    <source>
        <dbReference type="Pfam" id="PF07589"/>
    </source>
</evidence>
<dbReference type="Pfam" id="PF07589">
    <property type="entry name" value="PEP-CTERM"/>
    <property type="match status" value="1"/>
</dbReference>
<dbReference type="Proteomes" id="UP000293902">
    <property type="component" value="Chromosome"/>
</dbReference>
<organism evidence="4 5">
    <name type="scientific">Desulfobacter hydrogenophilus</name>
    <dbReference type="NCBI Taxonomy" id="2291"/>
    <lineage>
        <taxon>Bacteria</taxon>
        <taxon>Pseudomonadati</taxon>
        <taxon>Thermodesulfobacteriota</taxon>
        <taxon>Desulfobacteria</taxon>
        <taxon>Desulfobacterales</taxon>
        <taxon>Desulfobacteraceae</taxon>
        <taxon>Desulfobacter</taxon>
    </lineage>
</organism>
<sequence>MKKLMLFLCICFFVVGGTPAFAMTIDVWEVKNENISMINGWIGDQHGSVHVLEDFEDIDAGWYTEKRDTGVGTFTAGGEIGKGASSYNIQNNLKGSHKSDEAYFSIQDRDSDWYRNNMTTSEGASQWLDSGDITLLTLTLTDTSLTNLFFYIQDPADYNTTTMFVNNDANNNYKFSHQANKTSFFVGISWADDEVLSTLSWATTSQSDGFGLDDFSTIQNPEPATMLLFGFGLIGIAGITRRMI</sequence>
<accession>A0A328FHB8</accession>
<dbReference type="EMBL" id="QLNI01000010">
    <property type="protein sequence ID" value="RAM02872.1"/>
    <property type="molecule type" value="Genomic_DNA"/>
</dbReference>
<protein>
    <submittedName>
        <fullName evidence="3">PEP-CTERM sorting domain-containing protein</fullName>
    </submittedName>
</protein>
<feature type="signal peptide" evidence="1">
    <location>
        <begin position="1"/>
        <end position="22"/>
    </location>
</feature>
<evidence type="ECO:0000313" key="3">
    <source>
        <dbReference type="EMBL" id="QBH14199.1"/>
    </source>
</evidence>
<reference evidence="3 6" key="2">
    <citation type="submission" date="2019-02" db="EMBL/GenBank/DDBJ databases">
        <title>Complete genome sequence of Desulfobacter hydrogenophilus AcRS1.</title>
        <authorList>
            <person name="Marietou A."/>
            <person name="Lund M.B."/>
            <person name="Marshall I.P.G."/>
            <person name="Schreiber L."/>
            <person name="Jorgensen B."/>
        </authorList>
    </citation>
    <scope>NUCLEOTIDE SEQUENCE [LARGE SCALE GENOMIC DNA]</scope>
    <source>
        <strain evidence="3 6">AcRS1</strain>
    </source>
</reference>
<evidence type="ECO:0000313" key="4">
    <source>
        <dbReference type="EMBL" id="RAM02872.1"/>
    </source>
</evidence>
<dbReference type="RefSeq" id="WP_111954918.1">
    <property type="nucleotide sequence ID" value="NZ_CP036313.1"/>
</dbReference>
<reference evidence="4 5" key="1">
    <citation type="submission" date="2018-06" db="EMBL/GenBank/DDBJ databases">
        <title>Complete Genome Sequence of Desulfobacter hydrogenophilus (DSM3380).</title>
        <authorList>
            <person name="Marietou A."/>
            <person name="Schreiber L."/>
            <person name="Marshall I."/>
            <person name="Jorgensen B."/>
        </authorList>
    </citation>
    <scope>NUCLEOTIDE SEQUENCE [LARGE SCALE GENOMIC DNA]</scope>
    <source>
        <strain evidence="4 5">DSM 3380</strain>
    </source>
</reference>